<name>A0ABM0WRZ5_CAMSA</name>
<dbReference type="PANTHER" id="PTHR31973">
    <property type="entry name" value="POLYPROTEIN, PUTATIVE-RELATED"/>
    <property type="match status" value="1"/>
</dbReference>
<evidence type="ECO:0000313" key="3">
    <source>
        <dbReference type="RefSeq" id="XP_010475318.1"/>
    </source>
</evidence>
<protein>
    <submittedName>
        <fullName evidence="3">Uncharacterized protein LOC104754747</fullName>
    </submittedName>
</protein>
<evidence type="ECO:0000313" key="2">
    <source>
        <dbReference type="Proteomes" id="UP000694864"/>
    </source>
</evidence>
<reference evidence="2" key="1">
    <citation type="journal article" date="2014" name="Nat. Commun.">
        <title>The emerging biofuel crop Camelina sativa retains a highly undifferentiated hexaploid genome structure.</title>
        <authorList>
            <person name="Kagale S."/>
            <person name="Koh C."/>
            <person name="Nixon J."/>
            <person name="Bollina V."/>
            <person name="Clarke W.E."/>
            <person name="Tuteja R."/>
            <person name="Spillane C."/>
            <person name="Robinson S.J."/>
            <person name="Links M.G."/>
            <person name="Clarke C."/>
            <person name="Higgins E.E."/>
            <person name="Huebert T."/>
            <person name="Sharpe A.G."/>
            <person name="Parkin I.A."/>
        </authorList>
    </citation>
    <scope>NUCLEOTIDE SEQUENCE [LARGE SCALE GENOMIC DNA]</scope>
    <source>
        <strain evidence="2">cv. DH55</strain>
    </source>
</reference>
<dbReference type="RefSeq" id="XP_010475318.1">
    <property type="nucleotide sequence ID" value="XM_010477016.1"/>
</dbReference>
<dbReference type="Pfam" id="PF03108">
    <property type="entry name" value="DBD_Tnp_Mut"/>
    <property type="match status" value="1"/>
</dbReference>
<accession>A0ABM0WRZ5</accession>
<dbReference type="GeneID" id="104754747"/>
<sequence>MIRLCVTFKRVVDGDRSKVQFDLNKLSVDSSDGCNVEVDVGKSVGIISRNSPKPTNDVLEKPTDANLGDAAGLKLEDSMVKNGEYFSSKEALQATMEMYAMKYNCDYRITKSDKRWWCIRCIDSVCNWRLRAECLQASTYFKINKFVGNHTCAPSKKNSFCRTPSARTIGHLIKQSYEGVKEGPKPNDIVNIIRSRYGCELTYHQAWESREYAVNEVRGIPEKSYAKIPKYLHMLQEANPGTFTNYEIDFDGRFKYLFISFGQSTRGFYKSMRKVIVVDGTFLKNKYKGVLLVATAVDADEEGLSFVSDRHTSIAKSIGNIYPLAKHGICIHHLLSNVITYHKGRGVAEEADVTKWARCHFPGYRYDINTNNAAESINAALRTPREYPIIPLLDSIREMMTRWFYESRELSAKHKDPLTVEVEKKISRRIDNLMSRSHAIKGAFDIGKDLYPYADDVYTTTAWRSQYEETINPIGVPEEEWRVPQHVEDAKVASGLCFTAAACDE</sequence>
<gene>
    <name evidence="3" type="primary">LOC104754747</name>
</gene>
<evidence type="ECO:0000259" key="1">
    <source>
        <dbReference type="Pfam" id="PF03108"/>
    </source>
</evidence>
<dbReference type="PANTHER" id="PTHR31973:SF187">
    <property type="entry name" value="MUTATOR TRANSPOSASE MUDRA PROTEIN"/>
    <property type="match status" value="1"/>
</dbReference>
<organism evidence="2 3">
    <name type="scientific">Camelina sativa</name>
    <name type="common">False flax</name>
    <name type="synonym">Myagrum sativum</name>
    <dbReference type="NCBI Taxonomy" id="90675"/>
    <lineage>
        <taxon>Eukaryota</taxon>
        <taxon>Viridiplantae</taxon>
        <taxon>Streptophyta</taxon>
        <taxon>Embryophyta</taxon>
        <taxon>Tracheophyta</taxon>
        <taxon>Spermatophyta</taxon>
        <taxon>Magnoliopsida</taxon>
        <taxon>eudicotyledons</taxon>
        <taxon>Gunneridae</taxon>
        <taxon>Pentapetalae</taxon>
        <taxon>rosids</taxon>
        <taxon>malvids</taxon>
        <taxon>Brassicales</taxon>
        <taxon>Brassicaceae</taxon>
        <taxon>Camelineae</taxon>
        <taxon>Camelina</taxon>
    </lineage>
</organism>
<reference evidence="3" key="2">
    <citation type="submission" date="2025-08" db="UniProtKB">
        <authorList>
            <consortium name="RefSeq"/>
        </authorList>
    </citation>
    <scope>IDENTIFICATION</scope>
    <source>
        <tissue evidence="3">Leaf</tissue>
    </source>
</reference>
<dbReference type="InterPro" id="IPR004332">
    <property type="entry name" value="Transposase_MuDR"/>
</dbReference>
<feature type="domain" description="Transposase MuDR plant" evidence="1">
    <location>
        <begin position="81"/>
        <end position="143"/>
    </location>
</feature>
<dbReference type="Proteomes" id="UP000694864">
    <property type="component" value="Chromosome 2"/>
</dbReference>
<keyword evidence="2" id="KW-1185">Reference proteome</keyword>
<proteinExistence type="predicted"/>